<evidence type="ECO:0000313" key="2">
    <source>
        <dbReference type="EMBL" id="TFK03838.1"/>
    </source>
</evidence>
<organism evidence="2 3">
    <name type="scientific">Platysternon megacephalum</name>
    <name type="common">big-headed turtle</name>
    <dbReference type="NCBI Taxonomy" id="55544"/>
    <lineage>
        <taxon>Eukaryota</taxon>
        <taxon>Metazoa</taxon>
        <taxon>Chordata</taxon>
        <taxon>Craniata</taxon>
        <taxon>Vertebrata</taxon>
        <taxon>Euteleostomi</taxon>
        <taxon>Archelosauria</taxon>
        <taxon>Testudinata</taxon>
        <taxon>Testudines</taxon>
        <taxon>Cryptodira</taxon>
        <taxon>Durocryptodira</taxon>
        <taxon>Testudinoidea</taxon>
        <taxon>Platysternidae</taxon>
        <taxon>Platysternon</taxon>
    </lineage>
</organism>
<reference evidence="2 3" key="1">
    <citation type="submission" date="2019-04" db="EMBL/GenBank/DDBJ databases">
        <title>Draft genome of the big-headed turtle Platysternon megacephalum.</title>
        <authorList>
            <person name="Gong S."/>
        </authorList>
    </citation>
    <scope>NUCLEOTIDE SEQUENCE [LARGE SCALE GENOMIC DNA]</scope>
    <source>
        <strain evidence="2">DO16091913</strain>
        <tissue evidence="2">Muscle</tissue>
    </source>
</reference>
<keyword evidence="3" id="KW-1185">Reference proteome</keyword>
<evidence type="ECO:0000256" key="1">
    <source>
        <dbReference type="SAM" id="MobiDB-lite"/>
    </source>
</evidence>
<accession>A0A4D9E6D8</accession>
<dbReference type="EMBL" id="QXTE01000151">
    <property type="protein sequence ID" value="TFK03838.1"/>
    <property type="molecule type" value="Genomic_DNA"/>
</dbReference>
<name>A0A4D9E6D8_9SAUR</name>
<evidence type="ECO:0000313" key="3">
    <source>
        <dbReference type="Proteomes" id="UP000297703"/>
    </source>
</evidence>
<sequence length="103" mass="10818">MEGSALKCTPGGGQSPMVVHTSPTPTHDHICYGDSQTPPGTPPCHGHICHWGPQPSCPSCILQVGRKPLDNLITSSDKTTSAPPVPLDEPIRRAPIPCGRIPP</sequence>
<reference evidence="2 3" key="2">
    <citation type="submission" date="2019-04" db="EMBL/GenBank/DDBJ databases">
        <title>The genome sequence of big-headed turtle.</title>
        <authorList>
            <person name="Gong S."/>
        </authorList>
    </citation>
    <scope>NUCLEOTIDE SEQUENCE [LARGE SCALE GENOMIC DNA]</scope>
    <source>
        <strain evidence="2">DO16091913</strain>
        <tissue evidence="2">Muscle</tissue>
    </source>
</reference>
<protein>
    <submittedName>
        <fullName evidence="2">Partitioning defective 6-like protein gamma</fullName>
    </submittedName>
</protein>
<comment type="caution">
    <text evidence="2">The sequence shown here is derived from an EMBL/GenBank/DDBJ whole genome shotgun (WGS) entry which is preliminary data.</text>
</comment>
<feature type="compositionally biased region" description="Polar residues" evidence="1">
    <location>
        <begin position="72"/>
        <end position="82"/>
    </location>
</feature>
<gene>
    <name evidence="2" type="ORF">DR999_PMT13661</name>
</gene>
<dbReference type="AlphaFoldDB" id="A0A4D9E6D8"/>
<dbReference type="Proteomes" id="UP000297703">
    <property type="component" value="Unassembled WGS sequence"/>
</dbReference>
<proteinExistence type="predicted"/>
<feature type="region of interest" description="Disordered" evidence="1">
    <location>
        <begin position="1"/>
        <end position="22"/>
    </location>
</feature>
<feature type="region of interest" description="Disordered" evidence="1">
    <location>
        <begin position="71"/>
        <end position="103"/>
    </location>
</feature>